<evidence type="ECO:0000313" key="1">
    <source>
        <dbReference type="EMBL" id="KAK7293383.1"/>
    </source>
</evidence>
<protein>
    <submittedName>
        <fullName evidence="1">Uncharacterized protein</fullName>
    </submittedName>
</protein>
<sequence>MLYLLAVPLGKWIWCSMILDSAPMKIEEVVKGINAFWSKYKEPFKPQSKSNSMLMYGILDSSSTWGVQGVGDVLMAKLIGMIGSNDAL</sequence>
<comment type="caution">
    <text evidence="1">The sequence shown here is derived from an EMBL/GenBank/DDBJ whole genome shotgun (WGS) entry which is preliminary data.</text>
</comment>
<reference evidence="1 2" key="1">
    <citation type="submission" date="2024-01" db="EMBL/GenBank/DDBJ databases">
        <title>The genomes of 5 underutilized Papilionoideae crops provide insights into root nodulation and disease resistance.</title>
        <authorList>
            <person name="Yuan L."/>
        </authorList>
    </citation>
    <scope>NUCLEOTIDE SEQUENCE [LARGE SCALE GENOMIC DNA]</scope>
    <source>
        <strain evidence="1">LY-2023</strain>
        <tissue evidence="1">Leaf</tissue>
    </source>
</reference>
<organism evidence="1 2">
    <name type="scientific">Clitoria ternatea</name>
    <name type="common">Butterfly pea</name>
    <dbReference type="NCBI Taxonomy" id="43366"/>
    <lineage>
        <taxon>Eukaryota</taxon>
        <taxon>Viridiplantae</taxon>
        <taxon>Streptophyta</taxon>
        <taxon>Embryophyta</taxon>
        <taxon>Tracheophyta</taxon>
        <taxon>Spermatophyta</taxon>
        <taxon>Magnoliopsida</taxon>
        <taxon>eudicotyledons</taxon>
        <taxon>Gunneridae</taxon>
        <taxon>Pentapetalae</taxon>
        <taxon>rosids</taxon>
        <taxon>fabids</taxon>
        <taxon>Fabales</taxon>
        <taxon>Fabaceae</taxon>
        <taxon>Papilionoideae</taxon>
        <taxon>50 kb inversion clade</taxon>
        <taxon>NPAAA clade</taxon>
        <taxon>indigoferoid/millettioid clade</taxon>
        <taxon>Phaseoleae</taxon>
        <taxon>Clitoria</taxon>
    </lineage>
</organism>
<accession>A0AAN9J8U9</accession>
<proteinExistence type="predicted"/>
<dbReference type="EMBL" id="JAYKXN010000004">
    <property type="protein sequence ID" value="KAK7293383.1"/>
    <property type="molecule type" value="Genomic_DNA"/>
</dbReference>
<dbReference type="Proteomes" id="UP001359559">
    <property type="component" value="Unassembled WGS sequence"/>
</dbReference>
<keyword evidence="2" id="KW-1185">Reference proteome</keyword>
<evidence type="ECO:0000313" key="2">
    <source>
        <dbReference type="Proteomes" id="UP001359559"/>
    </source>
</evidence>
<dbReference type="AlphaFoldDB" id="A0AAN9J8U9"/>
<gene>
    <name evidence="1" type="ORF">RJT34_16248</name>
</gene>
<name>A0AAN9J8U9_CLITE</name>